<dbReference type="Proteomes" id="UP000011086">
    <property type="component" value="Unassembled WGS sequence"/>
</dbReference>
<protein>
    <submittedName>
        <fullName evidence="2">Uncharacterized protein</fullName>
    </submittedName>
</protein>
<dbReference type="AlphaFoldDB" id="A0AA97P3C8"/>
<reference evidence="2" key="1">
    <citation type="journal article" date="2012" name="PLoS Genet.">
        <title>Comparative analysis of the genomes of two field isolates of the rice blast fungus Magnaporthe oryzae.</title>
        <authorList>
            <person name="Xue M."/>
            <person name="Yang J."/>
            <person name="Li Z."/>
            <person name="Hu S."/>
            <person name="Yao N."/>
            <person name="Dean R.A."/>
            <person name="Zhao W."/>
            <person name="Shen M."/>
            <person name="Zhang H."/>
            <person name="Li C."/>
            <person name="Liu L."/>
            <person name="Cao L."/>
            <person name="Xu X."/>
            <person name="Xing Y."/>
            <person name="Hsiang T."/>
            <person name="Zhang Z."/>
            <person name="Xu J.R."/>
            <person name="Peng Y.L."/>
        </authorList>
    </citation>
    <scope>NUCLEOTIDE SEQUENCE</scope>
    <source>
        <strain evidence="2">Y34</strain>
    </source>
</reference>
<evidence type="ECO:0000313" key="2">
    <source>
        <dbReference type="EMBL" id="ELQ41331.1"/>
    </source>
</evidence>
<organism evidence="2">
    <name type="scientific">Pyricularia oryzae (strain Y34)</name>
    <name type="common">Rice blast fungus</name>
    <name type="synonym">Magnaporthe oryzae</name>
    <dbReference type="NCBI Taxonomy" id="1143189"/>
    <lineage>
        <taxon>Eukaryota</taxon>
        <taxon>Fungi</taxon>
        <taxon>Dikarya</taxon>
        <taxon>Ascomycota</taxon>
        <taxon>Pezizomycotina</taxon>
        <taxon>Sordariomycetes</taxon>
        <taxon>Sordariomycetidae</taxon>
        <taxon>Magnaporthales</taxon>
        <taxon>Pyriculariaceae</taxon>
        <taxon>Pyricularia</taxon>
    </lineage>
</organism>
<evidence type="ECO:0000256" key="1">
    <source>
        <dbReference type="SAM" id="MobiDB-lite"/>
    </source>
</evidence>
<accession>A0AA97P3C8</accession>
<feature type="region of interest" description="Disordered" evidence="1">
    <location>
        <begin position="62"/>
        <end position="81"/>
    </location>
</feature>
<name>A0AA97P3C8_PYRO3</name>
<sequence>MKVEVLLLYELMIRFYVTLRRVSPTQPHKIPAAIKSNQELFKERNNLDKVAMFRAANLPKPEVKTGRSIPAKDVEASSRRR</sequence>
<dbReference type="EMBL" id="JH793350">
    <property type="protein sequence ID" value="ELQ41331.1"/>
    <property type="molecule type" value="Genomic_DNA"/>
</dbReference>
<gene>
    <name evidence="2" type="ORF">OOU_Y34scaffold00283g25</name>
</gene>
<proteinExistence type="predicted"/>